<protein>
    <submittedName>
        <fullName evidence="1">Aldose 1-epimerase family protein</fullName>
    </submittedName>
</protein>
<dbReference type="Pfam" id="PF14486">
    <property type="entry name" value="DUF4432"/>
    <property type="match status" value="1"/>
</dbReference>
<proteinExistence type="predicted"/>
<keyword evidence="2" id="KW-1185">Reference proteome</keyword>
<evidence type="ECO:0000313" key="1">
    <source>
        <dbReference type="EMBL" id="MEQ2473281.1"/>
    </source>
</evidence>
<organism evidence="1 2">
    <name type="scientific">Laedolimicola intestinihominis</name>
    <dbReference type="NCBI Taxonomy" id="3133166"/>
    <lineage>
        <taxon>Bacteria</taxon>
        <taxon>Bacillati</taxon>
        <taxon>Bacillota</taxon>
        <taxon>Clostridia</taxon>
        <taxon>Lachnospirales</taxon>
        <taxon>Lachnospiraceae</taxon>
        <taxon>Laedolimicola</taxon>
    </lineage>
</organism>
<dbReference type="Proteomes" id="UP001438008">
    <property type="component" value="Unassembled WGS sequence"/>
</dbReference>
<dbReference type="InterPro" id="IPR014718">
    <property type="entry name" value="GH-type_carb-bd"/>
</dbReference>
<sequence>MKDWRPEGTQRSCVEHYGNMAQLAGLKRYILADGKAAGVVAVDVNTGGGLEFTVLPGRGMDIVGCRYRGVPVSYLSKAGITAPGYHDPRENEWLKNFFAGLLTTCGMSNAGPSCKDTHPFAGEILYGLHGDASNIGADQVGTWEDWTEDGYEMKVTGRISEGRLHGEHLTLRRTISARLGEKCFRLRDEYRNEGDQPEPLMFFYHINIGHPILDEGSVFAAADRRVWAETEAAKAGMERYAVCDGPKKDVTEQQFFHEFYTDAEGKTWIALINKKLELGVYLSYHPEQLPYMAQWKVGRTGEYVFAFEPGNCHPIGRAEQRKRGGQEILEPMAKHIVELELGILDGSEEIAEFQEKLEKLIGGEERG</sequence>
<dbReference type="RefSeq" id="WP_349165008.1">
    <property type="nucleotide sequence ID" value="NZ_JBBMFE010000012.1"/>
</dbReference>
<reference evidence="1 2" key="1">
    <citation type="submission" date="2024-03" db="EMBL/GenBank/DDBJ databases">
        <title>Human intestinal bacterial collection.</title>
        <authorList>
            <person name="Pauvert C."/>
            <person name="Hitch T.C.A."/>
            <person name="Clavel T."/>
        </authorList>
    </citation>
    <scope>NUCLEOTIDE SEQUENCE [LARGE SCALE GENOMIC DNA]</scope>
    <source>
        <strain evidence="1 2">CLA-AA-H132</strain>
    </source>
</reference>
<dbReference type="CDD" id="cd09023">
    <property type="entry name" value="Aldose_epim_Ec_c4013"/>
    <property type="match status" value="1"/>
</dbReference>
<gene>
    <name evidence="1" type="ORF">WMO29_12410</name>
</gene>
<evidence type="ECO:0000313" key="2">
    <source>
        <dbReference type="Proteomes" id="UP001438008"/>
    </source>
</evidence>
<accession>A0ABV1FJR2</accession>
<dbReference type="InterPro" id="IPR027839">
    <property type="entry name" value="DUF4432"/>
</dbReference>
<name>A0ABV1FJR2_9FIRM</name>
<dbReference type="EMBL" id="JBBMFE010000012">
    <property type="protein sequence ID" value="MEQ2473281.1"/>
    <property type="molecule type" value="Genomic_DNA"/>
</dbReference>
<comment type="caution">
    <text evidence="1">The sequence shown here is derived from an EMBL/GenBank/DDBJ whole genome shotgun (WGS) entry which is preliminary data.</text>
</comment>
<dbReference type="Gene3D" id="2.70.98.10">
    <property type="match status" value="1"/>
</dbReference>